<dbReference type="SUPFAM" id="SSF81901">
    <property type="entry name" value="HCP-like"/>
    <property type="match status" value="1"/>
</dbReference>
<reference evidence="1 2" key="1">
    <citation type="submission" date="2018-06" db="EMBL/GenBank/DDBJ databases">
        <title>Comparative genomics reveals the genomic features of Rhizophagus irregularis, R. cerebriforme, R. diaphanum and Gigaspora rosea, and their symbiotic lifestyle signature.</title>
        <authorList>
            <person name="Morin E."/>
            <person name="San Clemente H."/>
            <person name="Chen E.C.H."/>
            <person name="De La Providencia I."/>
            <person name="Hainaut M."/>
            <person name="Kuo A."/>
            <person name="Kohler A."/>
            <person name="Murat C."/>
            <person name="Tang N."/>
            <person name="Roy S."/>
            <person name="Loubradou J."/>
            <person name="Henrissat B."/>
            <person name="Grigoriev I.V."/>
            <person name="Corradi N."/>
            <person name="Roux C."/>
            <person name="Martin F.M."/>
        </authorList>
    </citation>
    <scope>NUCLEOTIDE SEQUENCE [LARGE SCALE GENOMIC DNA]</scope>
    <source>
        <strain evidence="1 2">DAOM 194757</strain>
    </source>
</reference>
<gene>
    <name evidence="1" type="ORF">C2G38_2199155</name>
</gene>
<keyword evidence="2" id="KW-1185">Reference proteome</keyword>
<name>A0A397US23_9GLOM</name>
<dbReference type="AlphaFoldDB" id="A0A397US23"/>
<organism evidence="1 2">
    <name type="scientific">Gigaspora rosea</name>
    <dbReference type="NCBI Taxonomy" id="44941"/>
    <lineage>
        <taxon>Eukaryota</taxon>
        <taxon>Fungi</taxon>
        <taxon>Fungi incertae sedis</taxon>
        <taxon>Mucoromycota</taxon>
        <taxon>Glomeromycotina</taxon>
        <taxon>Glomeromycetes</taxon>
        <taxon>Diversisporales</taxon>
        <taxon>Gigasporaceae</taxon>
        <taxon>Gigaspora</taxon>
    </lineage>
</organism>
<evidence type="ECO:0000313" key="1">
    <source>
        <dbReference type="EMBL" id="RIB13005.1"/>
    </source>
</evidence>
<evidence type="ECO:0000313" key="2">
    <source>
        <dbReference type="Proteomes" id="UP000266673"/>
    </source>
</evidence>
<proteinExistence type="predicted"/>
<accession>A0A397US23</accession>
<dbReference type="EMBL" id="QKWP01000969">
    <property type="protein sequence ID" value="RIB13005.1"/>
    <property type="molecule type" value="Genomic_DNA"/>
</dbReference>
<protein>
    <submittedName>
        <fullName evidence="1">Uncharacterized protein</fullName>
    </submittedName>
</protein>
<sequence length="93" mass="10948">MNNADGIFELGNCYQNGIDVKKDEYKVSTYFLTSGRYYQDGIRVEKNVLKAFIYYYQKDKYYISLLVKDDVFEGIVDELIRTDCTIISTDRKI</sequence>
<comment type="caution">
    <text evidence="1">The sequence shown here is derived from an EMBL/GenBank/DDBJ whole genome shotgun (WGS) entry which is preliminary data.</text>
</comment>
<dbReference type="Gene3D" id="1.25.40.10">
    <property type="entry name" value="Tetratricopeptide repeat domain"/>
    <property type="match status" value="1"/>
</dbReference>
<dbReference type="OrthoDB" id="2254916at2759"/>
<dbReference type="InterPro" id="IPR011990">
    <property type="entry name" value="TPR-like_helical_dom_sf"/>
</dbReference>
<dbReference type="Proteomes" id="UP000266673">
    <property type="component" value="Unassembled WGS sequence"/>
</dbReference>